<evidence type="ECO:0000313" key="2">
    <source>
        <dbReference type="EMBL" id="ETS63863.1"/>
    </source>
</evidence>
<sequence>MRPLLRESGHLPSPPVAACEHAPPASASSWAGASVSQCAKSESILETQAIHSPRSYHQPGFFVLHSTPPSSSPPESTIILIQSSRTSAPHAES</sequence>
<comment type="caution">
    <text evidence="2">The sequence shown here is derived from an EMBL/GenBank/DDBJ whole genome shotgun (WGS) entry which is preliminary data.</text>
</comment>
<dbReference type="AlphaFoldDB" id="W3VQC3"/>
<feature type="region of interest" description="Disordered" evidence="1">
    <location>
        <begin position="1"/>
        <end position="32"/>
    </location>
</feature>
<feature type="region of interest" description="Disordered" evidence="1">
    <location>
        <begin position="63"/>
        <end position="93"/>
    </location>
</feature>
<feature type="compositionally biased region" description="Low complexity" evidence="1">
    <location>
        <begin position="66"/>
        <end position="77"/>
    </location>
</feature>
<keyword evidence="3" id="KW-1185">Reference proteome</keyword>
<gene>
    <name evidence="2" type="ORF">PaG_02185</name>
</gene>
<feature type="compositionally biased region" description="Low complexity" evidence="1">
    <location>
        <begin position="22"/>
        <end position="32"/>
    </location>
</feature>
<reference evidence="2 3" key="1">
    <citation type="journal article" date="2014" name="Genome Announc.">
        <title>Genome sequence of the basidiomycetous fungus Pseudozyma aphidis DSM70725, an efficient producer of biosurfactant mannosylerythritol lipids.</title>
        <authorList>
            <person name="Lorenz S."/>
            <person name="Guenther M."/>
            <person name="Grumaz C."/>
            <person name="Rupp S."/>
            <person name="Zibek S."/>
            <person name="Sohn K."/>
        </authorList>
    </citation>
    <scope>NUCLEOTIDE SEQUENCE [LARGE SCALE GENOMIC DNA]</scope>
    <source>
        <strain evidence="3">ATCC 32657 / CBS 517.83 / DSM 70725 / JCM 10318 / NBRC 10182 / NRRL Y-7954 / St-0401</strain>
    </source>
</reference>
<protein>
    <submittedName>
        <fullName evidence="2">Uncharacterized protein</fullName>
    </submittedName>
</protein>
<evidence type="ECO:0000256" key="1">
    <source>
        <dbReference type="SAM" id="MobiDB-lite"/>
    </source>
</evidence>
<organism evidence="2 3">
    <name type="scientific">Moesziomyces aphidis</name>
    <name type="common">Pseudozyma aphidis</name>
    <dbReference type="NCBI Taxonomy" id="84754"/>
    <lineage>
        <taxon>Eukaryota</taxon>
        <taxon>Fungi</taxon>
        <taxon>Dikarya</taxon>
        <taxon>Basidiomycota</taxon>
        <taxon>Ustilaginomycotina</taxon>
        <taxon>Ustilaginomycetes</taxon>
        <taxon>Ustilaginales</taxon>
        <taxon>Ustilaginaceae</taxon>
        <taxon>Moesziomyces</taxon>
    </lineage>
</organism>
<accession>W3VQC3</accession>
<dbReference type="EMBL" id="AWNI01000008">
    <property type="protein sequence ID" value="ETS63863.1"/>
    <property type="molecule type" value="Genomic_DNA"/>
</dbReference>
<proteinExistence type="predicted"/>
<dbReference type="HOGENOM" id="CLU_2400622_0_0_1"/>
<evidence type="ECO:0000313" key="3">
    <source>
        <dbReference type="Proteomes" id="UP000019462"/>
    </source>
</evidence>
<dbReference type="Proteomes" id="UP000019462">
    <property type="component" value="Unassembled WGS sequence"/>
</dbReference>
<name>W3VQC3_MOEAP</name>